<reference evidence="1" key="1">
    <citation type="submission" date="2022-03" db="EMBL/GenBank/DDBJ databases">
        <authorList>
            <person name="Alioto T."/>
            <person name="Alioto T."/>
            <person name="Gomez Garrido J."/>
        </authorList>
    </citation>
    <scope>NUCLEOTIDE SEQUENCE</scope>
</reference>
<gene>
    <name evidence="1" type="ORF">PECUL_23A044189</name>
</gene>
<organism evidence="1 2">
    <name type="scientific">Pelobates cultripes</name>
    <name type="common">Western spadefoot toad</name>
    <dbReference type="NCBI Taxonomy" id="61616"/>
    <lineage>
        <taxon>Eukaryota</taxon>
        <taxon>Metazoa</taxon>
        <taxon>Chordata</taxon>
        <taxon>Craniata</taxon>
        <taxon>Vertebrata</taxon>
        <taxon>Euteleostomi</taxon>
        <taxon>Amphibia</taxon>
        <taxon>Batrachia</taxon>
        <taxon>Anura</taxon>
        <taxon>Pelobatoidea</taxon>
        <taxon>Pelobatidae</taxon>
        <taxon>Pelobates</taxon>
    </lineage>
</organism>
<evidence type="ECO:0000313" key="2">
    <source>
        <dbReference type="Proteomes" id="UP001295444"/>
    </source>
</evidence>
<dbReference type="Proteomes" id="UP001295444">
    <property type="component" value="Chromosome 04"/>
</dbReference>
<dbReference type="AlphaFoldDB" id="A0AAD1RYK8"/>
<evidence type="ECO:0008006" key="3">
    <source>
        <dbReference type="Google" id="ProtNLM"/>
    </source>
</evidence>
<name>A0AAD1RYK8_PELCU</name>
<dbReference type="EMBL" id="OW240915">
    <property type="protein sequence ID" value="CAH2283872.1"/>
    <property type="molecule type" value="Genomic_DNA"/>
</dbReference>
<evidence type="ECO:0000313" key="1">
    <source>
        <dbReference type="EMBL" id="CAH2283872.1"/>
    </source>
</evidence>
<proteinExistence type="predicted"/>
<sequence>MSWLNKLYGSANSAFSANLRKSTLCKLDAKLVDLACNEMDPRNSGFLLWDKFMKKLTHHVSIQTKLRMVQVSFCSRDQGWSEVRMRHQNNVLLWHEAPTFYGPQSTDSNTAHYFPTDLLMDKALLSGRELPQ</sequence>
<feature type="non-terminal residue" evidence="1">
    <location>
        <position position="132"/>
    </location>
</feature>
<accession>A0AAD1RYK8</accession>
<protein>
    <recommendedName>
        <fullName evidence="3">EF-hand domain-containing protein</fullName>
    </recommendedName>
</protein>
<keyword evidence="2" id="KW-1185">Reference proteome</keyword>